<evidence type="ECO:0000313" key="4">
    <source>
        <dbReference type="Proteomes" id="UP000220914"/>
    </source>
</evidence>
<comment type="caution">
    <text evidence="3">The sequence shown here is derived from an EMBL/GenBank/DDBJ whole genome shotgun (WGS) entry which is preliminary data.</text>
</comment>
<protein>
    <submittedName>
        <fullName evidence="3">Uncharacterized protein</fullName>
    </submittedName>
</protein>
<dbReference type="EMBL" id="BLKS01000001">
    <property type="protein sequence ID" value="GFG52252.1"/>
    <property type="molecule type" value="Genomic_DNA"/>
</dbReference>
<reference evidence="3 4" key="1">
    <citation type="submission" date="2017-10" db="EMBL/GenBank/DDBJ databases">
        <title>The new phylogeny of genus Mycobacterium.</title>
        <authorList>
            <person name="Tortoli E."/>
            <person name="Trovato A."/>
            <person name="Cirillo D.M."/>
        </authorList>
    </citation>
    <scope>NUCLEOTIDE SEQUENCE [LARGE SCALE GENOMIC DNA]</scope>
    <source>
        <strain evidence="3 4">CCUG37673</strain>
    </source>
</reference>
<evidence type="ECO:0000313" key="2">
    <source>
        <dbReference type="EMBL" id="GFG52252.1"/>
    </source>
</evidence>
<evidence type="ECO:0000313" key="3">
    <source>
        <dbReference type="EMBL" id="PEG40899.1"/>
    </source>
</evidence>
<accession>A0A2A7NAQ7</accession>
<evidence type="ECO:0000256" key="1">
    <source>
        <dbReference type="SAM" id="Phobius"/>
    </source>
</evidence>
<feature type="transmembrane region" description="Helical" evidence="1">
    <location>
        <begin position="27"/>
        <end position="52"/>
    </location>
</feature>
<keyword evidence="1" id="KW-0472">Membrane</keyword>
<keyword evidence="4" id="KW-1185">Reference proteome</keyword>
<dbReference type="Proteomes" id="UP000220914">
    <property type="component" value="Unassembled WGS sequence"/>
</dbReference>
<reference evidence="2" key="3">
    <citation type="submission" date="2020-02" db="EMBL/GenBank/DDBJ databases">
        <authorList>
            <person name="Matsumoto Y."/>
            <person name="Motooka D."/>
            <person name="Nakamura S."/>
        </authorList>
    </citation>
    <scope>NUCLEOTIDE SEQUENCE</scope>
    <source>
        <strain evidence="2">JCM 6377</strain>
    </source>
</reference>
<reference evidence="2 5" key="2">
    <citation type="journal article" date="2019" name="Emerg. Microbes Infect.">
        <title>Comprehensive subspecies identification of 175 nontuberculous mycobacteria species based on 7547 genomic profiles.</title>
        <authorList>
            <person name="Matsumoto Y."/>
            <person name="Kinjo T."/>
            <person name="Motooka D."/>
            <person name="Nabeya D."/>
            <person name="Jung N."/>
            <person name="Uechi K."/>
            <person name="Horii T."/>
            <person name="Iida T."/>
            <person name="Fujita J."/>
            <person name="Nakamura S."/>
        </authorList>
    </citation>
    <scope>NUCLEOTIDE SEQUENCE [LARGE SCALE GENOMIC DNA]</scope>
    <source>
        <strain evidence="2 5">JCM 6377</strain>
    </source>
</reference>
<dbReference type="AlphaFoldDB" id="A0A2A7NAQ7"/>
<keyword evidence="1" id="KW-1133">Transmembrane helix</keyword>
<keyword evidence="1" id="KW-0812">Transmembrane</keyword>
<dbReference type="RefSeq" id="WP_097939146.1">
    <property type="nucleotide sequence ID" value="NZ_BLKS01000001.1"/>
</dbReference>
<evidence type="ECO:0000313" key="5">
    <source>
        <dbReference type="Proteomes" id="UP000465302"/>
    </source>
</evidence>
<gene>
    <name evidence="3" type="ORF">CQY20_06415</name>
    <name evidence="2" type="ORF">MAGR_36930</name>
</gene>
<organism evidence="3 4">
    <name type="scientific">Mycolicibacterium agri</name>
    <name type="common">Mycobacterium agri</name>
    <dbReference type="NCBI Taxonomy" id="36811"/>
    <lineage>
        <taxon>Bacteria</taxon>
        <taxon>Bacillati</taxon>
        <taxon>Actinomycetota</taxon>
        <taxon>Actinomycetes</taxon>
        <taxon>Mycobacteriales</taxon>
        <taxon>Mycobacteriaceae</taxon>
        <taxon>Mycolicibacterium</taxon>
    </lineage>
</organism>
<dbReference type="EMBL" id="PDCP01000008">
    <property type="protein sequence ID" value="PEG40899.1"/>
    <property type="molecule type" value="Genomic_DNA"/>
</dbReference>
<dbReference type="Proteomes" id="UP000465302">
    <property type="component" value="Unassembled WGS sequence"/>
</dbReference>
<name>A0A2A7NAQ7_MYCAG</name>
<proteinExistence type="predicted"/>
<sequence length="72" mass="7467">MAEVHNGAVVASQVSQRSASAHTHAHVWWNVLMGVVGVAALSAVVVTVLMGLTTEALIIAIFTGAFFSRCAC</sequence>